<organism evidence="2 3">
    <name type="scientific">Roseibium marinum</name>
    <dbReference type="NCBI Taxonomy" id="281252"/>
    <lineage>
        <taxon>Bacteria</taxon>
        <taxon>Pseudomonadati</taxon>
        <taxon>Pseudomonadota</taxon>
        <taxon>Alphaproteobacteria</taxon>
        <taxon>Hyphomicrobiales</taxon>
        <taxon>Stappiaceae</taxon>
        <taxon>Roseibium</taxon>
    </lineage>
</organism>
<accession>A0A2S3V1L3</accession>
<dbReference type="InterPro" id="IPR041726">
    <property type="entry name" value="ACAD10_11_N"/>
</dbReference>
<dbReference type="InterPro" id="IPR002575">
    <property type="entry name" value="Aminoglycoside_PTrfase"/>
</dbReference>
<dbReference type="InterPro" id="IPR052898">
    <property type="entry name" value="ACAD10-like"/>
</dbReference>
<dbReference type="GO" id="GO:0016301">
    <property type="term" value="F:kinase activity"/>
    <property type="evidence" value="ECO:0007669"/>
    <property type="project" value="UniProtKB-KW"/>
</dbReference>
<dbReference type="Proteomes" id="UP000236959">
    <property type="component" value="Unassembled WGS sequence"/>
</dbReference>
<evidence type="ECO:0000313" key="3">
    <source>
        <dbReference type="Proteomes" id="UP000236959"/>
    </source>
</evidence>
<dbReference type="Gene3D" id="3.30.200.20">
    <property type="entry name" value="Phosphorylase Kinase, domain 1"/>
    <property type="match status" value="1"/>
</dbReference>
<protein>
    <submittedName>
        <fullName evidence="2">Aminoglycoside phosphotransferase (APT) family kinase protein</fullName>
    </submittedName>
</protein>
<dbReference type="AlphaFoldDB" id="A0A2S3V1L3"/>
<dbReference type="Gene3D" id="3.90.1200.10">
    <property type="match status" value="1"/>
</dbReference>
<feature type="domain" description="Aminoglycoside phosphotransferase" evidence="1">
    <location>
        <begin position="31"/>
        <end position="253"/>
    </location>
</feature>
<sequence length="343" mass="37565">MKAGAADPDLEALDTWLEVHLPGFRGPLRAEKFDRGQSNPTYRLRAASGDYVLRRKPPGVLLKSAHAVEREFRVQKALAGSDVPVARMHVLCEDESVIGSAFYVMGLVRGRNFDDPRLPETGLEMRAAIYEEMNRVLAAIHSVDLQARGLSDFGPAGNYYRRQIDRWTKQYRASETGTIAAMEELIAWLDANVPAEDGMRTLVHGDYRIDNLLFAEDGPACVAVLDWELSTIGHPFADLAALIMQWRLPPGPEGRGLAGVDRKALGILEDEAFIDSYCARTGLSGIPDFGFYLAFCFFRMGAILQGVGKRALDGNASNPEQGLRLAAAVPRYAAGGLEAAKKV</sequence>
<keyword evidence="3" id="KW-1185">Reference proteome</keyword>
<keyword evidence="2" id="KW-0808">Transferase</keyword>
<evidence type="ECO:0000313" key="2">
    <source>
        <dbReference type="EMBL" id="POF33760.1"/>
    </source>
</evidence>
<evidence type="ECO:0000259" key="1">
    <source>
        <dbReference type="Pfam" id="PF01636"/>
    </source>
</evidence>
<dbReference type="EMBL" id="PPCN01000001">
    <property type="protein sequence ID" value="POF33760.1"/>
    <property type="molecule type" value="Genomic_DNA"/>
</dbReference>
<proteinExistence type="predicted"/>
<keyword evidence="2" id="KW-0418">Kinase</keyword>
<dbReference type="RefSeq" id="WP_103220425.1">
    <property type="nucleotide sequence ID" value="NZ_PPCN01000001.1"/>
</dbReference>
<dbReference type="CDD" id="cd05154">
    <property type="entry name" value="ACAD10_11_N-like"/>
    <property type="match status" value="1"/>
</dbReference>
<name>A0A2S3V1L3_9HYPH</name>
<dbReference type="InterPro" id="IPR011009">
    <property type="entry name" value="Kinase-like_dom_sf"/>
</dbReference>
<comment type="caution">
    <text evidence="2">The sequence shown here is derived from an EMBL/GenBank/DDBJ whole genome shotgun (WGS) entry which is preliminary data.</text>
</comment>
<reference evidence="2 3" key="1">
    <citation type="submission" date="2018-01" db="EMBL/GenBank/DDBJ databases">
        <title>Genomic Encyclopedia of Archaeal and Bacterial Type Strains, Phase II (KMG-II): from individual species to whole genera.</title>
        <authorList>
            <person name="Goeker M."/>
        </authorList>
    </citation>
    <scope>NUCLEOTIDE SEQUENCE [LARGE SCALE GENOMIC DNA]</scope>
    <source>
        <strain evidence="2 3">DSM 17023</strain>
    </source>
</reference>
<dbReference type="SUPFAM" id="SSF56112">
    <property type="entry name" value="Protein kinase-like (PK-like)"/>
    <property type="match status" value="1"/>
</dbReference>
<dbReference type="PANTHER" id="PTHR47829">
    <property type="entry name" value="HYDROLASE, PUTATIVE (AFU_ORTHOLOGUE AFUA_1G12880)-RELATED"/>
    <property type="match status" value="1"/>
</dbReference>
<dbReference type="PANTHER" id="PTHR47829:SF3">
    <property type="entry name" value="AMINOGLYCOSIDE PHOSPHOTRANSFERASE DOMAIN-CONTAINING PROTEIN"/>
    <property type="match status" value="1"/>
</dbReference>
<gene>
    <name evidence="2" type="ORF">CLV41_101209</name>
</gene>
<dbReference type="OrthoDB" id="3806873at2"/>
<dbReference type="Pfam" id="PF01636">
    <property type="entry name" value="APH"/>
    <property type="match status" value="1"/>
</dbReference>